<reference evidence="1 2" key="1">
    <citation type="journal article" date="2019" name="Sci. Rep.">
        <title>Orb-weaving spider Araneus ventricosus genome elucidates the spidroin gene catalogue.</title>
        <authorList>
            <person name="Kono N."/>
            <person name="Nakamura H."/>
            <person name="Ohtoshi R."/>
            <person name="Moran D.A.P."/>
            <person name="Shinohara A."/>
            <person name="Yoshida Y."/>
            <person name="Fujiwara M."/>
            <person name="Mori M."/>
            <person name="Tomita M."/>
            <person name="Arakawa K."/>
        </authorList>
    </citation>
    <scope>NUCLEOTIDE SEQUENCE [LARGE SCALE GENOMIC DNA]</scope>
</reference>
<dbReference type="EMBL" id="BGPR01300574">
    <property type="protein sequence ID" value="GBN65034.1"/>
    <property type="molecule type" value="Genomic_DNA"/>
</dbReference>
<proteinExistence type="predicted"/>
<name>A0A4Y2QNU7_ARAVE</name>
<dbReference type="AlphaFoldDB" id="A0A4Y2QNU7"/>
<dbReference type="Proteomes" id="UP000499080">
    <property type="component" value="Unassembled WGS sequence"/>
</dbReference>
<protein>
    <submittedName>
        <fullName evidence="1">Uncharacterized protein</fullName>
    </submittedName>
</protein>
<evidence type="ECO:0000313" key="2">
    <source>
        <dbReference type="Proteomes" id="UP000499080"/>
    </source>
</evidence>
<accession>A0A4Y2QNU7</accession>
<evidence type="ECO:0000313" key="1">
    <source>
        <dbReference type="EMBL" id="GBN65034.1"/>
    </source>
</evidence>
<comment type="caution">
    <text evidence="1">The sequence shown here is derived from an EMBL/GenBank/DDBJ whole genome shotgun (WGS) entry which is preliminary data.</text>
</comment>
<keyword evidence="2" id="KW-1185">Reference proteome</keyword>
<gene>
    <name evidence="1" type="ORF">AVEN_206577_1</name>
</gene>
<organism evidence="1 2">
    <name type="scientific">Araneus ventricosus</name>
    <name type="common">Orbweaver spider</name>
    <name type="synonym">Epeira ventricosa</name>
    <dbReference type="NCBI Taxonomy" id="182803"/>
    <lineage>
        <taxon>Eukaryota</taxon>
        <taxon>Metazoa</taxon>
        <taxon>Ecdysozoa</taxon>
        <taxon>Arthropoda</taxon>
        <taxon>Chelicerata</taxon>
        <taxon>Arachnida</taxon>
        <taxon>Araneae</taxon>
        <taxon>Araneomorphae</taxon>
        <taxon>Entelegynae</taxon>
        <taxon>Araneoidea</taxon>
        <taxon>Araneidae</taxon>
        <taxon>Araneus</taxon>
    </lineage>
</organism>
<sequence>MQILISRNEQDEPYWVSIRHVRVESSQHVSQYWAVAFLLLYFLRMQILISRNEQDEPYCFSTCESRDDKILAAISQNLRYLRSEPPNIPPHKVKCCG</sequence>